<dbReference type="RefSeq" id="WP_395119679.1">
    <property type="nucleotide sequence ID" value="NZ_CP170721.1"/>
</dbReference>
<accession>A0AB74UWR5</accession>
<gene>
    <name evidence="1" type="ORF">ACFYG5_03065</name>
</gene>
<organism evidence="1">
    <name type="scientific">Rhodanobacter sp. FW102-FHT14D07</name>
    <dbReference type="NCBI Taxonomy" id="3351462"/>
    <lineage>
        <taxon>Bacteria</taxon>
        <taxon>Pseudomonadati</taxon>
        <taxon>Pseudomonadota</taxon>
        <taxon>Gammaproteobacteria</taxon>
        <taxon>Lysobacterales</taxon>
        <taxon>Rhodanobacteraceae</taxon>
        <taxon>Rhodanobacter</taxon>
    </lineage>
</organism>
<dbReference type="AlphaFoldDB" id="A0AB74UWR5"/>
<protein>
    <submittedName>
        <fullName evidence="1">Uncharacterized protein</fullName>
    </submittedName>
</protein>
<sequence>MTGPIPNCPQPETPIRERAWSDAQITRAARALCKDASDVCGVDNEDNWKFYSEDFRKQAVIALTAAGAAP</sequence>
<evidence type="ECO:0000313" key="1">
    <source>
        <dbReference type="EMBL" id="XIA19138.1"/>
    </source>
</evidence>
<dbReference type="EMBL" id="CP170721">
    <property type="protein sequence ID" value="XIA19138.1"/>
    <property type="molecule type" value="Genomic_DNA"/>
</dbReference>
<name>A0AB74UWR5_9GAMM</name>
<reference evidence="1" key="1">
    <citation type="submission" date="2024-10" db="EMBL/GenBank/DDBJ databases">
        <authorList>
            <person name="Lesea H.P."/>
            <person name="Kuehl J.V."/>
            <person name="Chandonia J.-M."/>
        </authorList>
    </citation>
    <scope>NUCLEOTIDE SEQUENCE</scope>
    <source>
        <strain evidence="1">FW102-FHT14D07</strain>
    </source>
</reference>
<proteinExistence type="predicted"/>